<evidence type="ECO:0000259" key="6">
    <source>
        <dbReference type="Pfam" id="PF08544"/>
    </source>
</evidence>
<evidence type="ECO:0000256" key="4">
    <source>
        <dbReference type="ARBA" id="ARBA00022840"/>
    </source>
</evidence>
<dbReference type="PANTHER" id="PTHR43527">
    <property type="entry name" value="4-DIPHOSPHOCYTIDYL-2-C-METHYL-D-ERYTHRITOL KINASE, CHLOROPLASTIC"/>
    <property type="match status" value="1"/>
</dbReference>
<keyword evidence="2" id="KW-0547">Nucleotide-binding</keyword>
<dbReference type="Proteomes" id="UP000199652">
    <property type="component" value="Unassembled WGS sequence"/>
</dbReference>
<evidence type="ECO:0000256" key="1">
    <source>
        <dbReference type="ARBA" id="ARBA00022679"/>
    </source>
</evidence>
<keyword evidence="4" id="KW-0067">ATP-binding</keyword>
<dbReference type="AlphaFoldDB" id="A0A1H3FFS3"/>
<evidence type="ECO:0000313" key="8">
    <source>
        <dbReference type="Proteomes" id="UP000199652"/>
    </source>
</evidence>
<dbReference type="InterPro" id="IPR013750">
    <property type="entry name" value="GHMP_kinase_C_dom"/>
</dbReference>
<dbReference type="InterPro" id="IPR020568">
    <property type="entry name" value="Ribosomal_Su5_D2-typ_SF"/>
</dbReference>
<protein>
    <submittedName>
        <fullName evidence="7">Threonine kinase</fullName>
    </submittedName>
</protein>
<dbReference type="Pfam" id="PF00288">
    <property type="entry name" value="GHMP_kinases_N"/>
    <property type="match status" value="1"/>
</dbReference>
<evidence type="ECO:0000259" key="5">
    <source>
        <dbReference type="Pfam" id="PF00288"/>
    </source>
</evidence>
<keyword evidence="8" id="KW-1185">Reference proteome</keyword>
<dbReference type="OrthoDB" id="4548147at2"/>
<evidence type="ECO:0000256" key="2">
    <source>
        <dbReference type="ARBA" id="ARBA00022741"/>
    </source>
</evidence>
<dbReference type="Gene3D" id="3.30.230.10">
    <property type="match status" value="1"/>
</dbReference>
<reference evidence="8" key="1">
    <citation type="submission" date="2016-10" db="EMBL/GenBank/DDBJ databases">
        <authorList>
            <person name="Varghese N."/>
            <person name="Submissions S."/>
        </authorList>
    </citation>
    <scope>NUCLEOTIDE SEQUENCE [LARGE SCALE GENOMIC DNA]</scope>
    <source>
        <strain evidence="8">VPI 5359</strain>
    </source>
</reference>
<gene>
    <name evidence="7" type="ORF">SAMN04488579_11045</name>
</gene>
<dbReference type="InterPro" id="IPR006204">
    <property type="entry name" value="GHMP_kinase_N_dom"/>
</dbReference>
<dbReference type="SUPFAM" id="SSF54211">
    <property type="entry name" value="Ribosomal protein S5 domain 2-like"/>
    <property type="match status" value="1"/>
</dbReference>
<dbReference type="Pfam" id="PF08544">
    <property type="entry name" value="GHMP_kinases_C"/>
    <property type="match status" value="1"/>
</dbReference>
<evidence type="ECO:0000313" key="7">
    <source>
        <dbReference type="EMBL" id="SDX89800.1"/>
    </source>
</evidence>
<dbReference type="PANTHER" id="PTHR43527:SF1">
    <property type="entry name" value="L-THREONINE KINASE"/>
    <property type="match status" value="1"/>
</dbReference>
<dbReference type="InterPro" id="IPR014721">
    <property type="entry name" value="Ribsml_uS5_D2-typ_fold_subgr"/>
</dbReference>
<feature type="domain" description="GHMP kinase N-terminal" evidence="5">
    <location>
        <begin position="55"/>
        <end position="122"/>
    </location>
</feature>
<accession>A0A1H3FFS3</accession>
<feature type="domain" description="GHMP kinase C-terminal" evidence="6">
    <location>
        <begin position="193"/>
        <end position="252"/>
    </location>
</feature>
<keyword evidence="3 7" id="KW-0418">Kinase</keyword>
<organism evidence="7 8">
    <name type="scientific">Eubacterium barkeri</name>
    <name type="common">Clostridium barkeri</name>
    <dbReference type="NCBI Taxonomy" id="1528"/>
    <lineage>
        <taxon>Bacteria</taxon>
        <taxon>Bacillati</taxon>
        <taxon>Bacillota</taxon>
        <taxon>Clostridia</taxon>
        <taxon>Eubacteriales</taxon>
        <taxon>Eubacteriaceae</taxon>
        <taxon>Eubacterium</taxon>
    </lineage>
</organism>
<dbReference type="STRING" id="1528.SAMN04488579_11045"/>
<dbReference type="PIRSF" id="PIRSF033887">
    <property type="entry name" value="PduX"/>
    <property type="match status" value="1"/>
</dbReference>
<dbReference type="GO" id="GO:0016301">
    <property type="term" value="F:kinase activity"/>
    <property type="evidence" value="ECO:0007669"/>
    <property type="project" value="UniProtKB-KW"/>
</dbReference>
<sequence>MRKVEVKAPGSCGEFIQGRVGPDPCLVSCPVDLYSTVTIAEGRATRMMNDKAADMLDLIFREYGLPRSEKHNINISLHSEIPMERGMASSTADLAAVAQGLGVYYDLGLDADRIAQLCIAIEPTDNIMYPELNLFNHVGGQILADYHTHLETPILIVEFSGRVNTVGFHGQMEGYDAGDIEAFTQVVQAFNQGIAAGDLDRIGAACTESARLNQKIIHKPHLETLIALSKAYGGHGVVTGHSGTVIGVMYTDNQFDYQGFMGDFLGLIPKADYDALFLKNIISGGLQTRVQV</sequence>
<proteinExistence type="predicted"/>
<dbReference type="EMBL" id="FNOU01000010">
    <property type="protein sequence ID" value="SDX89800.1"/>
    <property type="molecule type" value="Genomic_DNA"/>
</dbReference>
<dbReference type="RefSeq" id="WP_090245092.1">
    <property type="nucleotide sequence ID" value="NZ_FNOU01000010.1"/>
</dbReference>
<dbReference type="GO" id="GO:0005524">
    <property type="term" value="F:ATP binding"/>
    <property type="evidence" value="ECO:0007669"/>
    <property type="project" value="UniProtKB-KW"/>
</dbReference>
<name>A0A1H3FFS3_EUBBA</name>
<dbReference type="InterPro" id="IPR012363">
    <property type="entry name" value="PduX"/>
</dbReference>
<evidence type="ECO:0000256" key="3">
    <source>
        <dbReference type="ARBA" id="ARBA00022777"/>
    </source>
</evidence>
<keyword evidence="1" id="KW-0808">Transferase</keyword>